<dbReference type="InterPro" id="IPR002293">
    <property type="entry name" value="AA/rel_permease1"/>
</dbReference>
<feature type="compositionally biased region" description="Basic and acidic residues" evidence="6">
    <location>
        <begin position="18"/>
        <end position="39"/>
    </location>
</feature>
<dbReference type="STRING" id="504805.SAMN05421505_108183"/>
<keyword evidence="9" id="KW-1185">Reference proteome</keyword>
<keyword evidence="4 7" id="KW-1133">Transmembrane helix</keyword>
<dbReference type="Pfam" id="PF13520">
    <property type="entry name" value="AA_permease_2"/>
    <property type="match status" value="1"/>
</dbReference>
<dbReference type="PANTHER" id="PTHR42770">
    <property type="entry name" value="AMINO ACID TRANSPORTER-RELATED"/>
    <property type="match status" value="1"/>
</dbReference>
<evidence type="ECO:0000313" key="9">
    <source>
        <dbReference type="Proteomes" id="UP000198923"/>
    </source>
</evidence>
<feature type="transmembrane region" description="Helical" evidence="7">
    <location>
        <begin position="317"/>
        <end position="338"/>
    </location>
</feature>
<dbReference type="RefSeq" id="WP_093170262.1">
    <property type="nucleotide sequence ID" value="NZ_FNCN01000008.1"/>
</dbReference>
<evidence type="ECO:0000256" key="3">
    <source>
        <dbReference type="ARBA" id="ARBA00022692"/>
    </source>
</evidence>
<evidence type="ECO:0000256" key="5">
    <source>
        <dbReference type="ARBA" id="ARBA00023136"/>
    </source>
</evidence>
<feature type="transmembrane region" description="Helical" evidence="7">
    <location>
        <begin position="459"/>
        <end position="477"/>
    </location>
</feature>
<evidence type="ECO:0000256" key="4">
    <source>
        <dbReference type="ARBA" id="ARBA00022989"/>
    </source>
</evidence>
<evidence type="ECO:0000313" key="8">
    <source>
        <dbReference type="EMBL" id="SDG83301.1"/>
    </source>
</evidence>
<dbReference type="Gene3D" id="1.20.1740.10">
    <property type="entry name" value="Amino acid/polyamine transporter I"/>
    <property type="match status" value="1"/>
</dbReference>
<protein>
    <submittedName>
        <fullName evidence="8">Basic amino acid/polyamine antiporter, APA family</fullName>
    </submittedName>
</protein>
<feature type="region of interest" description="Disordered" evidence="6">
    <location>
        <begin position="1"/>
        <end position="55"/>
    </location>
</feature>
<evidence type="ECO:0000256" key="7">
    <source>
        <dbReference type="SAM" id="Phobius"/>
    </source>
</evidence>
<keyword evidence="3 7" id="KW-0812">Transmembrane</keyword>
<feature type="transmembrane region" description="Helical" evidence="7">
    <location>
        <begin position="398"/>
        <end position="422"/>
    </location>
</feature>
<proteinExistence type="predicted"/>
<evidence type="ECO:0000256" key="2">
    <source>
        <dbReference type="ARBA" id="ARBA00022475"/>
    </source>
</evidence>
<comment type="subcellular location">
    <subcellularLocation>
        <location evidence="1">Cell membrane</location>
        <topology evidence="1">Multi-pass membrane protein</topology>
    </subcellularLocation>
</comment>
<evidence type="ECO:0000256" key="6">
    <source>
        <dbReference type="SAM" id="MobiDB-lite"/>
    </source>
</evidence>
<dbReference type="InterPro" id="IPR050367">
    <property type="entry name" value="APC_superfamily"/>
</dbReference>
<dbReference type="GO" id="GO:0005886">
    <property type="term" value="C:plasma membrane"/>
    <property type="evidence" value="ECO:0007669"/>
    <property type="project" value="UniProtKB-SubCell"/>
</dbReference>
<dbReference type="GO" id="GO:0022857">
    <property type="term" value="F:transmembrane transporter activity"/>
    <property type="evidence" value="ECO:0007669"/>
    <property type="project" value="InterPro"/>
</dbReference>
<evidence type="ECO:0000256" key="1">
    <source>
        <dbReference type="ARBA" id="ARBA00004651"/>
    </source>
</evidence>
<feature type="transmembrane region" description="Helical" evidence="7">
    <location>
        <begin position="66"/>
        <end position="86"/>
    </location>
</feature>
<dbReference type="PANTHER" id="PTHR42770:SF18">
    <property type="entry name" value="ARGININE_AGMATINE ANTIPORTER"/>
    <property type="match status" value="1"/>
</dbReference>
<feature type="transmembrane region" description="Helical" evidence="7">
    <location>
        <begin position="92"/>
        <end position="114"/>
    </location>
</feature>
<feature type="transmembrane region" description="Helical" evidence="7">
    <location>
        <begin position="434"/>
        <end position="453"/>
    </location>
</feature>
<dbReference type="PIRSF" id="PIRSF006060">
    <property type="entry name" value="AA_transporter"/>
    <property type="match status" value="1"/>
</dbReference>
<dbReference type="Proteomes" id="UP000198923">
    <property type="component" value="Unassembled WGS sequence"/>
</dbReference>
<gene>
    <name evidence="8" type="ORF">SAMN05421505_108183</name>
</gene>
<accession>A0A1G7XGT2</accession>
<feature type="transmembrane region" description="Helical" evidence="7">
    <location>
        <begin position="233"/>
        <end position="254"/>
    </location>
</feature>
<feature type="transmembrane region" description="Helical" evidence="7">
    <location>
        <begin position="370"/>
        <end position="392"/>
    </location>
</feature>
<feature type="transmembrane region" description="Helical" evidence="7">
    <location>
        <begin position="135"/>
        <end position="158"/>
    </location>
</feature>
<dbReference type="EMBL" id="FNCN01000008">
    <property type="protein sequence ID" value="SDG83301.1"/>
    <property type="molecule type" value="Genomic_DNA"/>
</dbReference>
<reference evidence="8 9" key="1">
    <citation type="submission" date="2016-10" db="EMBL/GenBank/DDBJ databases">
        <authorList>
            <person name="de Groot N.N."/>
        </authorList>
    </citation>
    <scope>NUCLEOTIDE SEQUENCE [LARGE SCALE GENOMIC DNA]</scope>
    <source>
        <strain evidence="8 9">CPCC 201354</strain>
    </source>
</reference>
<feature type="transmembrane region" description="Helical" evidence="7">
    <location>
        <begin position="275"/>
        <end position="297"/>
    </location>
</feature>
<sequence>MGESAGDRPPRPLAACSHGDHGGHSGHGDYEGHGDHGDHGGPPPPGPRAAHASEPDGELGLARATALVAGNIVGTGIFLLPAALAVFGTVGIAAFGIVTVGAIALAVVFGRLGARLPSAGGPYVYARDAFGEFPGFLNAWSFWITAWAGNAGIAFAWVGYVNYFLHWDSTAGKIAIGLAGLCIPALINLSGVRTMGTFQLVTAALKFAPLIFISVVGLAFVRADNFGPFNATAGTWAAALSGAAALVLFAYSGVESAAVAAEKVKDPIRNIGRASVYGCLACAALYMLSTVAIFGTVPQHRLVHSEAPFADAVNGMFGGGFWGGVVAACAIVSGLGALNGWTMLVAEMPLASARDGLFPSFFTRVNARDVPYVGVIAGAVLASATFVTAFAAENAFSTILLLATFTTVIPYMFSAAAQMFWLVTGGRRVEGRHLARDVAVAAVALLFTFWMVVGAGSAAVFQGTLMLLMGIPIYIWIKASRGEYGVAR</sequence>
<keyword evidence="5 7" id="KW-0472">Membrane</keyword>
<feature type="transmembrane region" description="Helical" evidence="7">
    <location>
        <begin position="201"/>
        <end position="221"/>
    </location>
</feature>
<feature type="compositionally biased region" description="Basic and acidic residues" evidence="6">
    <location>
        <begin position="1"/>
        <end position="10"/>
    </location>
</feature>
<dbReference type="AlphaFoldDB" id="A0A1G7XGT2"/>
<dbReference type="OrthoDB" id="3185104at2"/>
<organism evidence="8 9">
    <name type="scientific">Sinosporangium album</name>
    <dbReference type="NCBI Taxonomy" id="504805"/>
    <lineage>
        <taxon>Bacteria</taxon>
        <taxon>Bacillati</taxon>
        <taxon>Actinomycetota</taxon>
        <taxon>Actinomycetes</taxon>
        <taxon>Streptosporangiales</taxon>
        <taxon>Streptosporangiaceae</taxon>
        <taxon>Sinosporangium</taxon>
    </lineage>
</organism>
<keyword evidence="2" id="KW-1003">Cell membrane</keyword>
<name>A0A1G7XGT2_9ACTN</name>